<feature type="domain" description="Core-binding (CB)" evidence="11">
    <location>
        <begin position="16"/>
        <end position="96"/>
    </location>
</feature>
<keyword evidence="2" id="KW-0963">Cytoplasm</keyword>
<keyword evidence="8" id="KW-0131">Cell cycle</keyword>
<dbReference type="Gene3D" id="1.10.150.130">
    <property type="match status" value="1"/>
</dbReference>
<evidence type="ECO:0000256" key="9">
    <source>
        <dbReference type="PROSITE-ProRule" id="PRU01248"/>
    </source>
</evidence>
<evidence type="ECO:0000256" key="6">
    <source>
        <dbReference type="ARBA" id="ARBA00023125"/>
    </source>
</evidence>
<dbReference type="GO" id="GO:0007059">
    <property type="term" value="P:chromosome segregation"/>
    <property type="evidence" value="ECO:0007669"/>
    <property type="project" value="UniProtKB-KW"/>
</dbReference>
<gene>
    <name evidence="12" type="ORF">C3B59_10540</name>
</gene>
<keyword evidence="6 9" id="KW-0238">DNA-binding</keyword>
<dbReference type="EMBL" id="PPXF01000048">
    <property type="protein sequence ID" value="POH63972.1"/>
    <property type="molecule type" value="Genomic_DNA"/>
</dbReference>
<sequence length="304" mass="33456">MQNNTVIAPIFNPGMTEEEIAALSFLARYTGDTRSGYLIDLRIFFAWCQANGLRPLEVTRVHLEVFARYLEDDRGNAQSTVHGRLSTIKGFFRIALADDRIAKDPTVFLRMPKVQYDETRALGLDRMELGRLIVTARLSSPTDAALVSLMGLMGLRVSEACGVQIEDFSTVIRGHHVLQLVGKGGKPATMPIPVPVLRTLREAAGERESGPLILRKNGTQMDRRAAYARIKSLAKKAKLPAGVHPHTLRHAAITAALDAGAPLRDAQIFARHADPRVTVRYDRGRQNLDRHASYLVASFIAGAA</sequence>
<dbReference type="AlphaFoldDB" id="A0A2S3ZCY9"/>
<dbReference type="PANTHER" id="PTHR30349">
    <property type="entry name" value="PHAGE INTEGRASE-RELATED"/>
    <property type="match status" value="1"/>
</dbReference>
<comment type="subcellular location">
    <subcellularLocation>
        <location evidence="1">Cytoplasm</location>
    </subcellularLocation>
</comment>
<evidence type="ECO:0000313" key="12">
    <source>
        <dbReference type="EMBL" id="POH63972.1"/>
    </source>
</evidence>
<dbReference type="InterPro" id="IPR002104">
    <property type="entry name" value="Integrase_catalytic"/>
</dbReference>
<dbReference type="Proteomes" id="UP000237104">
    <property type="component" value="Unassembled WGS sequence"/>
</dbReference>
<evidence type="ECO:0000256" key="1">
    <source>
        <dbReference type="ARBA" id="ARBA00004496"/>
    </source>
</evidence>
<name>A0A2S3ZCY9_9MICO</name>
<dbReference type="Gene3D" id="1.10.443.10">
    <property type="entry name" value="Intergrase catalytic core"/>
    <property type="match status" value="1"/>
</dbReference>
<dbReference type="InterPro" id="IPR025269">
    <property type="entry name" value="SAM-like_dom"/>
</dbReference>
<evidence type="ECO:0000256" key="4">
    <source>
        <dbReference type="ARBA" id="ARBA00022829"/>
    </source>
</evidence>
<evidence type="ECO:0000256" key="5">
    <source>
        <dbReference type="ARBA" id="ARBA00022908"/>
    </source>
</evidence>
<keyword evidence="5" id="KW-0229">DNA integration</keyword>
<organism evidence="12 13">
    <name type="scientific">Cryobacterium zongtaii</name>
    <dbReference type="NCBI Taxonomy" id="1259217"/>
    <lineage>
        <taxon>Bacteria</taxon>
        <taxon>Bacillati</taxon>
        <taxon>Actinomycetota</taxon>
        <taxon>Actinomycetes</taxon>
        <taxon>Micrococcales</taxon>
        <taxon>Microbacteriaceae</taxon>
        <taxon>Cryobacterium</taxon>
    </lineage>
</organism>
<dbReference type="InterPro" id="IPR011010">
    <property type="entry name" value="DNA_brk_join_enz"/>
</dbReference>
<evidence type="ECO:0000259" key="10">
    <source>
        <dbReference type="PROSITE" id="PS51898"/>
    </source>
</evidence>
<dbReference type="InterPro" id="IPR010998">
    <property type="entry name" value="Integrase_recombinase_N"/>
</dbReference>
<dbReference type="GO" id="GO:0051301">
    <property type="term" value="P:cell division"/>
    <property type="evidence" value="ECO:0007669"/>
    <property type="project" value="UniProtKB-KW"/>
</dbReference>
<dbReference type="GO" id="GO:0005737">
    <property type="term" value="C:cytoplasm"/>
    <property type="evidence" value="ECO:0007669"/>
    <property type="project" value="UniProtKB-SubCell"/>
</dbReference>
<dbReference type="PANTHER" id="PTHR30349:SF77">
    <property type="entry name" value="TYROSINE RECOMBINASE XERC"/>
    <property type="match status" value="1"/>
</dbReference>
<comment type="caution">
    <text evidence="12">The sequence shown here is derived from an EMBL/GenBank/DDBJ whole genome shotgun (WGS) entry which is preliminary data.</text>
</comment>
<evidence type="ECO:0000256" key="8">
    <source>
        <dbReference type="ARBA" id="ARBA00023306"/>
    </source>
</evidence>
<dbReference type="GO" id="GO:0006310">
    <property type="term" value="P:DNA recombination"/>
    <property type="evidence" value="ECO:0007669"/>
    <property type="project" value="UniProtKB-KW"/>
</dbReference>
<protein>
    <submittedName>
        <fullName evidence="12">Integrase</fullName>
    </submittedName>
</protein>
<evidence type="ECO:0000259" key="11">
    <source>
        <dbReference type="PROSITE" id="PS51900"/>
    </source>
</evidence>
<proteinExistence type="predicted"/>
<dbReference type="GO" id="GO:0003677">
    <property type="term" value="F:DNA binding"/>
    <property type="evidence" value="ECO:0007669"/>
    <property type="project" value="UniProtKB-UniRule"/>
</dbReference>
<evidence type="ECO:0000313" key="13">
    <source>
        <dbReference type="Proteomes" id="UP000237104"/>
    </source>
</evidence>
<dbReference type="GO" id="GO:0015074">
    <property type="term" value="P:DNA integration"/>
    <property type="evidence" value="ECO:0007669"/>
    <property type="project" value="UniProtKB-KW"/>
</dbReference>
<evidence type="ECO:0000256" key="2">
    <source>
        <dbReference type="ARBA" id="ARBA00022490"/>
    </source>
</evidence>
<dbReference type="InterPro" id="IPR013762">
    <property type="entry name" value="Integrase-like_cat_sf"/>
</dbReference>
<dbReference type="PROSITE" id="PS51898">
    <property type="entry name" value="TYR_RECOMBINASE"/>
    <property type="match status" value="1"/>
</dbReference>
<keyword evidence="4" id="KW-0159">Chromosome partition</keyword>
<keyword evidence="3" id="KW-0132">Cell division</keyword>
<reference evidence="12 13" key="1">
    <citation type="submission" date="2018-01" db="EMBL/GenBank/DDBJ databases">
        <title>Cryobacterium sp. nov., from glaciers in China.</title>
        <authorList>
            <person name="Liu Q."/>
            <person name="Xin Y.-H."/>
        </authorList>
    </citation>
    <scope>NUCLEOTIDE SEQUENCE [LARGE SCALE GENOMIC DNA]</scope>
    <source>
        <strain evidence="12 13">TMB1-8</strain>
    </source>
</reference>
<dbReference type="InterPro" id="IPR044068">
    <property type="entry name" value="CB"/>
</dbReference>
<dbReference type="Pfam" id="PF13102">
    <property type="entry name" value="Phage_int_SAM_5"/>
    <property type="match status" value="1"/>
</dbReference>
<dbReference type="InterPro" id="IPR050090">
    <property type="entry name" value="Tyrosine_recombinase_XerCD"/>
</dbReference>
<keyword evidence="7" id="KW-0233">DNA recombination</keyword>
<accession>A0A2S3ZCY9</accession>
<dbReference type="OrthoDB" id="7476432at2"/>
<feature type="domain" description="Tyr recombinase" evidence="10">
    <location>
        <begin position="117"/>
        <end position="295"/>
    </location>
</feature>
<dbReference type="Pfam" id="PF00589">
    <property type="entry name" value="Phage_integrase"/>
    <property type="match status" value="1"/>
</dbReference>
<evidence type="ECO:0000256" key="7">
    <source>
        <dbReference type="ARBA" id="ARBA00023172"/>
    </source>
</evidence>
<evidence type="ECO:0000256" key="3">
    <source>
        <dbReference type="ARBA" id="ARBA00022618"/>
    </source>
</evidence>
<dbReference type="PROSITE" id="PS51900">
    <property type="entry name" value="CB"/>
    <property type="match status" value="1"/>
</dbReference>
<dbReference type="SUPFAM" id="SSF56349">
    <property type="entry name" value="DNA breaking-rejoining enzymes"/>
    <property type="match status" value="1"/>
</dbReference>